<dbReference type="EMBL" id="WTYL01000002">
    <property type="protein sequence ID" value="MXP44591.1"/>
    <property type="molecule type" value="Genomic_DNA"/>
</dbReference>
<proteinExistence type="predicted"/>
<reference evidence="1 2" key="1">
    <citation type="submission" date="2019-12" db="EMBL/GenBank/DDBJ databases">
        <title>Genomic-based taxomic classification of the family Erythrobacteraceae.</title>
        <authorList>
            <person name="Xu L."/>
        </authorList>
    </citation>
    <scope>NUCLEOTIDE SEQUENCE [LARGE SCALE GENOMIC DNA]</scope>
    <source>
        <strain evidence="1 2">KCTC 42453</strain>
    </source>
</reference>
<accession>A0A845AZY1</accession>
<gene>
    <name evidence="1" type="ORF">GRI65_08995</name>
</gene>
<organism evidence="1 2">
    <name type="scientific">Allopontixanthobacter sediminis</name>
    <dbReference type="NCBI Taxonomy" id="1689985"/>
    <lineage>
        <taxon>Bacteria</taxon>
        <taxon>Pseudomonadati</taxon>
        <taxon>Pseudomonadota</taxon>
        <taxon>Alphaproteobacteria</taxon>
        <taxon>Sphingomonadales</taxon>
        <taxon>Erythrobacteraceae</taxon>
        <taxon>Allopontixanthobacter</taxon>
    </lineage>
</organism>
<dbReference type="Proteomes" id="UP000431922">
    <property type="component" value="Unassembled WGS sequence"/>
</dbReference>
<protein>
    <recommendedName>
        <fullName evidence="3">Phage integrase family protein</fullName>
    </recommendedName>
</protein>
<keyword evidence="2" id="KW-1185">Reference proteome</keyword>
<name>A0A845AZY1_9SPHN</name>
<dbReference type="RefSeq" id="WP_160756166.1">
    <property type="nucleotide sequence ID" value="NZ_WTYL01000002.1"/>
</dbReference>
<evidence type="ECO:0000313" key="1">
    <source>
        <dbReference type="EMBL" id="MXP44591.1"/>
    </source>
</evidence>
<comment type="caution">
    <text evidence="1">The sequence shown here is derived from an EMBL/GenBank/DDBJ whole genome shotgun (WGS) entry which is preliminary data.</text>
</comment>
<dbReference type="AlphaFoldDB" id="A0A845AZY1"/>
<evidence type="ECO:0000313" key="2">
    <source>
        <dbReference type="Proteomes" id="UP000431922"/>
    </source>
</evidence>
<sequence length="420" mass="47393">MQKKELYRRGGYYLAFDVRSDGTPRSNKIYIFWYDPVAGRVRSLSTRSADIEDGKAQLDQLYEANQKGFVVCPTCGQALSGNEPPLLATAVAEYGAAKADYKAASYRLEHVLNYQIAKGLESTRVDEVDDIWVDAFRAWALEVPITSAKGNSRKRTPGTVEASVLQLRAAVNHAFKKRKLASRAEFKVKSAKVVSKSPWFRMSEKQLVATFRYALVSDYSNDVPSKQVEKWRIDRLQLLQFLRLSVCTWARPDAVMDFSTAPARGQWQKENGYIDLNPNGRAQTKKYRPLLRAPRQLIPHLEANLGPFVKVASVRTAWRQMTQTLNFPQDAQSGTKLVRRSVSNLLRAELEHDGHWQQGRIYLGHVQPDESDKYATAYHTLYTSHALAATEALIDRIETAAPGAFSLNDTDTVPELEPRP</sequence>
<evidence type="ECO:0008006" key="3">
    <source>
        <dbReference type="Google" id="ProtNLM"/>
    </source>
</evidence>
<dbReference type="OrthoDB" id="9808346at2"/>